<gene>
    <name evidence="1" type="ORF">Dsin_005136</name>
</gene>
<name>A0AAE0AXC7_9ROSI</name>
<evidence type="ECO:0000313" key="1">
    <source>
        <dbReference type="EMBL" id="KAK3225274.1"/>
    </source>
</evidence>
<protein>
    <submittedName>
        <fullName evidence="1">Uncharacterized protein</fullName>
    </submittedName>
</protein>
<dbReference type="AlphaFoldDB" id="A0AAE0AXC7"/>
<dbReference type="EMBL" id="JANJYJ010000002">
    <property type="protein sequence ID" value="KAK3225274.1"/>
    <property type="molecule type" value="Genomic_DNA"/>
</dbReference>
<sequence>MSVSFSDQMRVLWKTAIYAVVWSVWLARNQWIFKGKAMDFRFALSLVWRAVSDANRLGIGCMRNCVDDLLILHRFDLCGRPTRAPVIKSVIWSPPAPGWIKVNTDGAALSSPDVWGYENFLQLRCPLILLGRMGGIDSGLRVILLMWFNCSPLAPSRFLGGFDRLGKAVSIRYR</sequence>
<organism evidence="1 2">
    <name type="scientific">Dipteronia sinensis</name>
    <dbReference type="NCBI Taxonomy" id="43782"/>
    <lineage>
        <taxon>Eukaryota</taxon>
        <taxon>Viridiplantae</taxon>
        <taxon>Streptophyta</taxon>
        <taxon>Embryophyta</taxon>
        <taxon>Tracheophyta</taxon>
        <taxon>Spermatophyta</taxon>
        <taxon>Magnoliopsida</taxon>
        <taxon>eudicotyledons</taxon>
        <taxon>Gunneridae</taxon>
        <taxon>Pentapetalae</taxon>
        <taxon>rosids</taxon>
        <taxon>malvids</taxon>
        <taxon>Sapindales</taxon>
        <taxon>Sapindaceae</taxon>
        <taxon>Hippocastanoideae</taxon>
        <taxon>Acereae</taxon>
        <taxon>Dipteronia</taxon>
    </lineage>
</organism>
<comment type="caution">
    <text evidence="1">The sequence shown here is derived from an EMBL/GenBank/DDBJ whole genome shotgun (WGS) entry which is preliminary data.</text>
</comment>
<keyword evidence="2" id="KW-1185">Reference proteome</keyword>
<proteinExistence type="predicted"/>
<reference evidence="1" key="1">
    <citation type="journal article" date="2023" name="Plant J.">
        <title>Genome sequences and population genomics provide insights into the demographic history, inbreeding, and mutation load of two 'living fossil' tree species of Dipteronia.</title>
        <authorList>
            <person name="Feng Y."/>
            <person name="Comes H.P."/>
            <person name="Chen J."/>
            <person name="Zhu S."/>
            <person name="Lu R."/>
            <person name="Zhang X."/>
            <person name="Li P."/>
            <person name="Qiu J."/>
            <person name="Olsen K.M."/>
            <person name="Qiu Y."/>
        </authorList>
    </citation>
    <scope>NUCLEOTIDE SEQUENCE</scope>
    <source>
        <strain evidence="1">NBL</strain>
    </source>
</reference>
<accession>A0AAE0AXC7</accession>
<dbReference type="Proteomes" id="UP001281410">
    <property type="component" value="Unassembled WGS sequence"/>
</dbReference>
<evidence type="ECO:0000313" key="2">
    <source>
        <dbReference type="Proteomes" id="UP001281410"/>
    </source>
</evidence>